<feature type="chain" id="PRO_5003613955" evidence="1">
    <location>
        <begin position="21"/>
        <end position="391"/>
    </location>
</feature>
<feature type="signal peptide" evidence="1">
    <location>
        <begin position="1"/>
        <end position="20"/>
    </location>
</feature>
<gene>
    <name evidence="2" type="ordered locus">DGo_PA0175</name>
</gene>
<proteinExistence type="predicted"/>
<dbReference type="OrthoDB" id="61209at2"/>
<dbReference type="PATRIC" id="fig|745776.4.peg.3212"/>
<dbReference type="Proteomes" id="UP000007575">
    <property type="component" value="Plasmid P1"/>
</dbReference>
<organism evidence="2 3">
    <name type="scientific">Deinococcus gobiensis (strain DSM 21396 / JCM 16679 / CGMCC 1.7299 / I-0)</name>
    <dbReference type="NCBI Taxonomy" id="745776"/>
    <lineage>
        <taxon>Bacteria</taxon>
        <taxon>Thermotogati</taxon>
        <taxon>Deinococcota</taxon>
        <taxon>Deinococci</taxon>
        <taxon>Deinococcales</taxon>
        <taxon>Deinococcaceae</taxon>
        <taxon>Deinococcus</taxon>
    </lineage>
</organism>
<dbReference type="EMBL" id="CP002192">
    <property type="protein sequence ID" value="AFD27061.1"/>
    <property type="molecule type" value="Genomic_DNA"/>
</dbReference>
<geneLocation type="plasmid" evidence="2 3">
    <name>P1</name>
</geneLocation>
<keyword evidence="3" id="KW-1185">Reference proteome</keyword>
<dbReference type="SUPFAM" id="SSF89372">
    <property type="entry name" value="Fucose-specific lectin"/>
    <property type="match status" value="1"/>
</dbReference>
<name>H8H142_DEIGI</name>
<dbReference type="RefSeq" id="WP_014695579.1">
    <property type="nucleotide sequence ID" value="NC_017805.1"/>
</dbReference>
<dbReference type="HOGENOM" id="CLU_705398_0_0_0"/>
<accession>H8H142</accession>
<protein>
    <submittedName>
        <fullName evidence="2">Uncharacterized protein</fullName>
    </submittedName>
</protein>
<dbReference type="KEGG" id="dgo:DGo_PA0175"/>
<evidence type="ECO:0000313" key="2">
    <source>
        <dbReference type="EMBL" id="AFD27061.1"/>
    </source>
</evidence>
<evidence type="ECO:0000313" key="3">
    <source>
        <dbReference type="Proteomes" id="UP000007575"/>
    </source>
</evidence>
<keyword evidence="2" id="KW-0614">Plasmid</keyword>
<keyword evidence="1" id="KW-0732">Signal</keyword>
<reference evidence="2 3" key="1">
    <citation type="journal article" date="2012" name="PLoS ONE">
        <title>Genome sequence and transcriptome analysis of the radioresistant bacterium Deinococcus gobiensis: insights into the extreme environmental adaptations.</title>
        <authorList>
            <person name="Yuan M."/>
            <person name="Chen M."/>
            <person name="Zhang W."/>
            <person name="Lu W."/>
            <person name="Wang J."/>
            <person name="Yang M."/>
            <person name="Zhao P."/>
            <person name="Tang R."/>
            <person name="Li X."/>
            <person name="Hao Y."/>
            <person name="Zhou Z."/>
            <person name="Zhan Y."/>
            <person name="Yu H."/>
            <person name="Teng C."/>
            <person name="Yan Y."/>
            <person name="Ping S."/>
            <person name="Wang Y."/>
            <person name="Lin M."/>
        </authorList>
    </citation>
    <scope>NUCLEOTIDE SEQUENCE [LARGE SCALE GENOMIC DNA]</scope>
    <source>
        <strain evidence="3">DSM 21396 / JCM 16679 / CGMCC 1.7299 / I-0</strain>
        <plasmid evidence="2">P1</plasmid>
    </source>
</reference>
<dbReference type="AlphaFoldDB" id="H8H142"/>
<sequence length="391" mass="40670">MRAVSAVLLLLLLGPAQVGAAAQAAPRELAAPATGGPAERTTLVRSGAGLVLAWTERTPQATQVRAALLGRGEGAAGTGATWRALGGVINGDARFNAAQLRSREGPGGQVWLGWAEDSGEAHVDSWLMSAWTGAAWSDPARYAVRRNLSDAGRSRAFDVLPGNVPTLAWTDVSAPGAVGDVVRPLSWQAQGGQDGTWVAGPVLSDPRAAAFAPDLRVRAGGLRTVTYLQGDFATMGVMTQRETSPGRWTPMGAAVNRAPNTFAADPQLALDAGGNPVVAWIEADPRPEGGPDRLFVSRWTGRAWQPLGGALPPAPQSAEAPALALTPGGEVRAAWLAGGQVRAARWTGKAWQSYALPDTRQATSPSLSPDGAYLAVSDGGRLRVWALPQER</sequence>
<evidence type="ECO:0000256" key="1">
    <source>
        <dbReference type="SAM" id="SignalP"/>
    </source>
</evidence>